<feature type="compositionally biased region" description="Polar residues" evidence="1">
    <location>
        <begin position="242"/>
        <end position="271"/>
    </location>
</feature>
<keyword evidence="2" id="KW-0472">Membrane</keyword>
<evidence type="ECO:0000313" key="4">
    <source>
        <dbReference type="Proteomes" id="UP000095192"/>
    </source>
</evidence>
<gene>
    <name evidence="3" type="ORF">cyc_02251</name>
</gene>
<feature type="region of interest" description="Disordered" evidence="1">
    <location>
        <begin position="239"/>
        <end position="331"/>
    </location>
</feature>
<dbReference type="VEuPathDB" id="ToxoDB:cyc_02251"/>
<proteinExistence type="predicted"/>
<evidence type="ECO:0000313" key="3">
    <source>
        <dbReference type="EMBL" id="OEH77195.1"/>
    </source>
</evidence>
<evidence type="ECO:0000256" key="1">
    <source>
        <dbReference type="SAM" id="MobiDB-lite"/>
    </source>
</evidence>
<keyword evidence="4" id="KW-1185">Reference proteome</keyword>
<dbReference type="Proteomes" id="UP000095192">
    <property type="component" value="Unassembled WGS sequence"/>
</dbReference>
<name>A0A1D3D168_9EIME</name>
<dbReference type="InParanoid" id="A0A1D3D168"/>
<protein>
    <submittedName>
        <fullName evidence="3">Uncharacterized protein</fullName>
    </submittedName>
</protein>
<keyword evidence="2" id="KW-1133">Transmembrane helix</keyword>
<feature type="compositionally biased region" description="Basic and acidic residues" evidence="1">
    <location>
        <begin position="400"/>
        <end position="413"/>
    </location>
</feature>
<feature type="compositionally biased region" description="Polar residues" evidence="1">
    <location>
        <begin position="294"/>
        <end position="307"/>
    </location>
</feature>
<feature type="transmembrane region" description="Helical" evidence="2">
    <location>
        <begin position="59"/>
        <end position="82"/>
    </location>
</feature>
<organism evidence="3 4">
    <name type="scientific">Cyclospora cayetanensis</name>
    <dbReference type="NCBI Taxonomy" id="88456"/>
    <lineage>
        <taxon>Eukaryota</taxon>
        <taxon>Sar</taxon>
        <taxon>Alveolata</taxon>
        <taxon>Apicomplexa</taxon>
        <taxon>Conoidasida</taxon>
        <taxon>Coccidia</taxon>
        <taxon>Eucoccidiorida</taxon>
        <taxon>Eimeriorina</taxon>
        <taxon>Eimeriidae</taxon>
        <taxon>Cyclospora</taxon>
    </lineage>
</organism>
<sequence>MSSCIPTKDWDDFVFVYFCESAEMTPPDLSTVEESIGGASSAHLSQNAQKGGETSWKQWTFFLIGAAIFTAALALVAVAITAGKIESCIASSKDAKLLADKEHASTRNPRLFGVSRDSLGSLRVHMTTGEQIVIDSATIELRSATGQLLQHAALPLVPLSANAALQSQGDPILQGQAIEPPTEQQHRRLMAAHMKEIRRLQQLQQYQLHQHHLQQKQFFQQLADTAGAAALHRAMAVPPEVSQLQTSPPLDQQSPKLSHQQQTHTNPTPKQEQPHERPHGQQSTKMRLHVRRMSSASTGPNKYQTPDQPIPVAVPAAGPGEPTSAAQLNNSTPRMVWPAFEGSRDKDGFCPAGSEATEGEGCELQQRSEGGSEGEVDQGVSSLPLHASDTISSATPLTEPHTELVSSREHQTELSDTVSTEAAATAGAANGSRAPQPLATAPQPVVPLLVPLHSSPQRNLFATQAVGGMAVVADALSRVGQAMRTLCGTRRLSTLDIACFFAVAALPEDPTNGG</sequence>
<evidence type="ECO:0000256" key="2">
    <source>
        <dbReference type="SAM" id="Phobius"/>
    </source>
</evidence>
<comment type="caution">
    <text evidence="3">The sequence shown here is derived from an EMBL/GenBank/DDBJ whole genome shotgun (WGS) entry which is preliminary data.</text>
</comment>
<dbReference type="EMBL" id="JROU02001174">
    <property type="protein sequence ID" value="OEH77195.1"/>
    <property type="molecule type" value="Genomic_DNA"/>
</dbReference>
<accession>A0A1D3D168</accession>
<keyword evidence="2" id="KW-0812">Transmembrane</keyword>
<feature type="compositionally biased region" description="Low complexity" evidence="1">
    <location>
        <begin position="422"/>
        <end position="439"/>
    </location>
</feature>
<reference evidence="3 4" key="1">
    <citation type="journal article" date="2016" name="BMC Genomics">
        <title>Comparative genomics reveals Cyclospora cayetanensis possesses coccidia-like metabolism and invasion components but unique surface antigens.</title>
        <authorList>
            <person name="Liu S."/>
            <person name="Wang L."/>
            <person name="Zheng H."/>
            <person name="Xu Z."/>
            <person name="Roellig D.M."/>
            <person name="Li N."/>
            <person name="Frace M.A."/>
            <person name="Tang K."/>
            <person name="Arrowood M.J."/>
            <person name="Moss D.M."/>
            <person name="Zhang L."/>
            <person name="Feng Y."/>
            <person name="Xiao L."/>
        </authorList>
    </citation>
    <scope>NUCLEOTIDE SEQUENCE [LARGE SCALE GENOMIC DNA]</scope>
    <source>
        <strain evidence="3 4">CHN_HEN01</strain>
    </source>
</reference>
<feature type="region of interest" description="Disordered" evidence="1">
    <location>
        <begin position="353"/>
        <end position="439"/>
    </location>
</feature>
<feature type="compositionally biased region" description="Low complexity" evidence="1">
    <location>
        <begin position="311"/>
        <end position="320"/>
    </location>
</feature>
<dbReference type="AlphaFoldDB" id="A0A1D3D168"/>